<name>A0A7L0WF57_ALELA</name>
<accession>A0A7L0WF57</accession>
<dbReference type="InterPro" id="IPR051660">
    <property type="entry name" value="BPI_fold-BPI/LBP"/>
</dbReference>
<dbReference type="PANTHER" id="PTHR46019:SF4">
    <property type="entry name" value="BPI FOLD-CONTAINING FAMILY B MEMBER 4"/>
    <property type="match status" value="1"/>
</dbReference>
<feature type="compositionally biased region" description="Basic and acidic residues" evidence="1">
    <location>
        <begin position="146"/>
        <end position="164"/>
    </location>
</feature>
<evidence type="ECO:0000313" key="4">
    <source>
        <dbReference type="Proteomes" id="UP000562322"/>
    </source>
</evidence>
<gene>
    <name evidence="3" type="primary">Tenp</name>
    <name evidence="3" type="ORF">ALELAT_R12318</name>
</gene>
<feature type="domain" description="Lipid-binding serum glycoprotein C-terminal" evidence="2">
    <location>
        <begin position="250"/>
        <end position="437"/>
    </location>
</feature>
<evidence type="ECO:0000259" key="2">
    <source>
        <dbReference type="SMART" id="SM00329"/>
    </source>
</evidence>
<dbReference type="Proteomes" id="UP000562322">
    <property type="component" value="Unassembled WGS sequence"/>
</dbReference>
<feature type="non-terminal residue" evidence="3">
    <location>
        <position position="437"/>
    </location>
</feature>
<dbReference type="AlphaFoldDB" id="A0A7L0WF57"/>
<dbReference type="SUPFAM" id="SSF55394">
    <property type="entry name" value="Bactericidal permeability-increasing protein, BPI"/>
    <property type="match status" value="1"/>
</dbReference>
<proteinExistence type="predicted"/>
<dbReference type="InterPro" id="IPR017943">
    <property type="entry name" value="Bactericidal_perm-incr_a/b_dom"/>
</dbReference>
<dbReference type="EMBL" id="VXAV01006414">
    <property type="protein sequence ID" value="NXL89808.1"/>
    <property type="molecule type" value="Genomic_DNA"/>
</dbReference>
<keyword evidence="4" id="KW-1185">Reference proteome</keyword>
<dbReference type="Pfam" id="PF02886">
    <property type="entry name" value="LBP_BPI_CETP_C"/>
    <property type="match status" value="1"/>
</dbReference>
<organism evidence="3 4">
    <name type="scientific">Alectura lathami</name>
    <name type="common">Australian brush turkey</name>
    <dbReference type="NCBI Taxonomy" id="81907"/>
    <lineage>
        <taxon>Eukaryota</taxon>
        <taxon>Metazoa</taxon>
        <taxon>Chordata</taxon>
        <taxon>Craniata</taxon>
        <taxon>Vertebrata</taxon>
        <taxon>Euteleostomi</taxon>
        <taxon>Archelosauria</taxon>
        <taxon>Archosauria</taxon>
        <taxon>Dinosauria</taxon>
        <taxon>Saurischia</taxon>
        <taxon>Theropoda</taxon>
        <taxon>Coelurosauria</taxon>
        <taxon>Aves</taxon>
        <taxon>Neognathae</taxon>
        <taxon>Galloanserae</taxon>
        <taxon>Galliformes</taxon>
        <taxon>Megapodiidae</taxon>
        <taxon>Alectura</taxon>
    </lineage>
</organism>
<evidence type="ECO:0000256" key="1">
    <source>
        <dbReference type="SAM" id="MobiDB-lite"/>
    </source>
</evidence>
<dbReference type="SMART" id="SM00329">
    <property type="entry name" value="BPI2"/>
    <property type="match status" value="1"/>
</dbReference>
<dbReference type="GO" id="GO:0008289">
    <property type="term" value="F:lipid binding"/>
    <property type="evidence" value="ECO:0007669"/>
    <property type="project" value="InterPro"/>
</dbReference>
<dbReference type="Gene3D" id="3.15.20.10">
    <property type="entry name" value="Bactericidal permeability-increasing protein, domain 2"/>
    <property type="match status" value="1"/>
</dbReference>
<reference evidence="3 4" key="1">
    <citation type="submission" date="2019-09" db="EMBL/GenBank/DDBJ databases">
        <title>Bird 10,000 Genomes (B10K) Project - Family phase.</title>
        <authorList>
            <person name="Zhang G."/>
        </authorList>
    </citation>
    <scope>NUCLEOTIDE SEQUENCE [LARGE SCALE GENOMIC DNA]</scope>
    <source>
        <strain evidence="3">B10K-DU-001-39</strain>
        <tissue evidence="3">Muscle</tissue>
    </source>
</reference>
<protein>
    <submittedName>
        <fullName evidence="3">TENP protein</fullName>
    </submittedName>
</protein>
<evidence type="ECO:0000313" key="3">
    <source>
        <dbReference type="EMBL" id="NXL89808.1"/>
    </source>
</evidence>
<feature type="region of interest" description="Disordered" evidence="1">
    <location>
        <begin position="144"/>
        <end position="164"/>
    </location>
</feature>
<comment type="caution">
    <text evidence="3">The sequence shown here is derived from an EMBL/GenBank/DDBJ whole genome shotgun (WGS) entry which is preliminary data.</text>
</comment>
<dbReference type="InterPro" id="IPR001124">
    <property type="entry name" value="Lipid-bd_serum_glycop_C"/>
</dbReference>
<dbReference type="OrthoDB" id="9375316at2759"/>
<dbReference type="PANTHER" id="PTHR46019">
    <property type="entry name" value="BPI FOLD-CONTAINING FAMILY B MEMBER 4-RELATED"/>
    <property type="match status" value="1"/>
</dbReference>
<sequence>LGALLALLGPALATRAPDCGGIITPSGLSYLAEASKPHAEIVLRKDLMAPRASDLLLGFPDPSRAPNPHLSPRRNRITSVTMLDLSLSLVPEAGLRLGIEADLGMAPSPAAPGQARQARLSIQADLHVDLGSDGNLQLVPSACRPTVEETRSTEEKESKSSSSELDKELDVDKLCLDISKLLLFPNEQLMSLTALLPVTPSCQLQYLPLAVPVFSEHGITLSLQTMYQVEGVAIPLPVNPVPFSMPELASSSPSHLVLALSEHFYTTLLFALERAGAFNVTIPSQLTTATLAQKITQVGSLYPEDLPVTLRAVLRSSSRVVLEEGQAALKLFLTVHVGAGSPNFQSFLSLSVDMTAGLHLHVADTRMMISAAVIEDAELSLAASDVGLVPGALLEELFLATIRKEVPARLDAVLREGVHLPHMSGFNYTDVSVMIHK</sequence>
<feature type="non-terminal residue" evidence="3">
    <location>
        <position position="1"/>
    </location>
</feature>